<dbReference type="RefSeq" id="WP_074806292.1">
    <property type="nucleotide sequence ID" value="NZ_FNHM01000003.1"/>
</dbReference>
<reference evidence="1 2" key="1">
    <citation type="submission" date="2016-10" db="EMBL/GenBank/DDBJ databases">
        <authorList>
            <person name="Varghese N."/>
            <person name="Submissions S."/>
        </authorList>
    </citation>
    <scope>NUCLEOTIDE SEQUENCE [LARGE SCALE GENOMIC DNA]</scope>
    <source>
        <strain evidence="1 2">BS2122</strain>
    </source>
</reference>
<accession>A0AB37ZLX6</accession>
<organism evidence="1 2">
    <name type="scientific">Pseudomonas syringae</name>
    <dbReference type="NCBI Taxonomy" id="317"/>
    <lineage>
        <taxon>Bacteria</taxon>
        <taxon>Pseudomonadati</taxon>
        <taxon>Pseudomonadota</taxon>
        <taxon>Gammaproteobacteria</taxon>
        <taxon>Pseudomonadales</taxon>
        <taxon>Pseudomonadaceae</taxon>
        <taxon>Pseudomonas</taxon>
    </lineage>
</organism>
<proteinExistence type="predicted"/>
<gene>
    <name evidence="1" type="ORF">SAMN05444505_103386</name>
</gene>
<comment type="caution">
    <text evidence="1">The sequence shown here is derived from an EMBL/GenBank/DDBJ whole genome shotgun (WGS) entry which is preliminary data.</text>
</comment>
<dbReference type="AlphaFoldDB" id="A0AB37ZLX6"/>
<name>A0AB37ZLX6_PSESX</name>
<evidence type="ECO:0000313" key="2">
    <source>
        <dbReference type="Proteomes" id="UP000183853"/>
    </source>
</evidence>
<dbReference type="EMBL" id="FNHM01000003">
    <property type="protein sequence ID" value="SDM59578.1"/>
    <property type="molecule type" value="Genomic_DNA"/>
</dbReference>
<sequence length="86" mass="9298">MAELIANVLFTGQVATLIEGEIADDGSPIYKCSGRRYSAPLRIGIMDKHGKPVHGENLWVALRAIAPEADKRGRVTAQRSAPLNLT</sequence>
<dbReference type="Proteomes" id="UP000183853">
    <property type="component" value="Unassembled WGS sequence"/>
</dbReference>
<evidence type="ECO:0000313" key="1">
    <source>
        <dbReference type="EMBL" id="SDM59578.1"/>
    </source>
</evidence>
<protein>
    <submittedName>
        <fullName evidence="1">Uncharacterized protein</fullName>
    </submittedName>
</protein>